<dbReference type="EMBL" id="BAABGQ010000005">
    <property type="protein sequence ID" value="GAA4498536.1"/>
    <property type="molecule type" value="Genomic_DNA"/>
</dbReference>
<dbReference type="InterPro" id="IPR008490">
    <property type="entry name" value="Transposase_InsH_N"/>
</dbReference>
<sequence>MQGHKHFVDKVVLRFQLSERVPKHNLYRRLAELLDWDFLYAQTQPFYSHTGQPSLDPVVFFKLMLVSRLENLVSDRRLIEHCSLRLDILYFLGYEVDEDLPWHSTISRTRQLYPARVFERLFEHVFAQCVAAGLVTGHTQAVDSAFVKANASLESLCEKQPADATAPALHVAGELVAGTPLETLVTSPDHHLRRVASAHARYLRQDSGPLGRDRAQARLLSNKTHYSPADSDARISVKPGKARALNYLCSLAVDEAHGVISHVQADFADRRDSTLLPSIVAPLHQRLLDHNLPVVDVVADTNYSNGLNYALLEARGITPWIPVFGQYKPHIEGFTYEQETDCFTCPAGKKLPFKRFDVDPDGRLSKRYSAATGDCRRCPRKPTCIPKSKSRKITRTAYDAHYRRALARQQSRPGRRMRRLRQRTVEPVFGSLLQHYGLRRVNTRGRSSAHKTMLLTAVAFNLKKLLKHQPKQTRCLAITLPVPAPAGHFLRG</sequence>
<dbReference type="Proteomes" id="UP001501243">
    <property type="component" value="Unassembled WGS sequence"/>
</dbReference>
<dbReference type="InterPro" id="IPR025668">
    <property type="entry name" value="Tnp_DDE_dom"/>
</dbReference>
<evidence type="ECO:0000259" key="2">
    <source>
        <dbReference type="Pfam" id="PF13751"/>
    </source>
</evidence>
<feature type="domain" description="Transposase DDE" evidence="2">
    <location>
        <begin position="344"/>
        <end position="466"/>
    </location>
</feature>
<evidence type="ECO:0000313" key="3">
    <source>
        <dbReference type="EMBL" id="GAA4498536.1"/>
    </source>
</evidence>
<proteinExistence type="predicted"/>
<name>A0ABP8Q764_9BACT</name>
<feature type="domain" description="Transposase InsH N-terminal" evidence="1">
    <location>
        <begin position="16"/>
        <end position="111"/>
    </location>
</feature>
<evidence type="ECO:0000313" key="4">
    <source>
        <dbReference type="Proteomes" id="UP001501243"/>
    </source>
</evidence>
<accession>A0ABP8Q764</accession>
<gene>
    <name evidence="3" type="ORF">GCM10023172_15720</name>
</gene>
<dbReference type="Pfam" id="PF13751">
    <property type="entry name" value="DDE_Tnp_1_6"/>
    <property type="match status" value="1"/>
</dbReference>
<evidence type="ECO:0000259" key="1">
    <source>
        <dbReference type="Pfam" id="PF05598"/>
    </source>
</evidence>
<dbReference type="PANTHER" id="PTHR33408:SF4">
    <property type="entry name" value="TRANSPOSASE DDE DOMAIN-CONTAINING PROTEIN"/>
    <property type="match status" value="1"/>
</dbReference>
<dbReference type="PANTHER" id="PTHR33408">
    <property type="entry name" value="TRANSPOSASE"/>
    <property type="match status" value="1"/>
</dbReference>
<keyword evidence="4" id="KW-1185">Reference proteome</keyword>
<organism evidence="3 4">
    <name type="scientific">Hymenobacter ginsengisoli</name>
    <dbReference type="NCBI Taxonomy" id="1051626"/>
    <lineage>
        <taxon>Bacteria</taxon>
        <taxon>Pseudomonadati</taxon>
        <taxon>Bacteroidota</taxon>
        <taxon>Cytophagia</taxon>
        <taxon>Cytophagales</taxon>
        <taxon>Hymenobacteraceae</taxon>
        <taxon>Hymenobacter</taxon>
    </lineage>
</organism>
<protein>
    <submittedName>
        <fullName evidence="3">IS1182 family transposase</fullName>
    </submittedName>
</protein>
<dbReference type="InterPro" id="IPR047629">
    <property type="entry name" value="IS1182_transpos"/>
</dbReference>
<comment type="caution">
    <text evidence="3">The sequence shown here is derived from an EMBL/GenBank/DDBJ whole genome shotgun (WGS) entry which is preliminary data.</text>
</comment>
<dbReference type="Pfam" id="PF05598">
    <property type="entry name" value="DUF772"/>
    <property type="match status" value="1"/>
</dbReference>
<dbReference type="RefSeq" id="WP_208130746.1">
    <property type="nucleotide sequence ID" value="NZ_BAABGQ010000005.1"/>
</dbReference>
<reference evidence="4" key="1">
    <citation type="journal article" date="2019" name="Int. J. Syst. Evol. Microbiol.">
        <title>The Global Catalogue of Microorganisms (GCM) 10K type strain sequencing project: providing services to taxonomists for standard genome sequencing and annotation.</title>
        <authorList>
            <consortium name="The Broad Institute Genomics Platform"/>
            <consortium name="The Broad Institute Genome Sequencing Center for Infectious Disease"/>
            <person name="Wu L."/>
            <person name="Ma J."/>
        </authorList>
    </citation>
    <scope>NUCLEOTIDE SEQUENCE [LARGE SCALE GENOMIC DNA]</scope>
    <source>
        <strain evidence="4">JCM 17841</strain>
    </source>
</reference>
<dbReference type="NCBIfam" id="NF033551">
    <property type="entry name" value="transpos_IS1182"/>
    <property type="match status" value="1"/>
</dbReference>